<organism evidence="6 7">
    <name type="scientific">Scytalidium lignicola</name>
    <name type="common">Hyphomycete</name>
    <dbReference type="NCBI Taxonomy" id="5539"/>
    <lineage>
        <taxon>Eukaryota</taxon>
        <taxon>Fungi</taxon>
        <taxon>Dikarya</taxon>
        <taxon>Ascomycota</taxon>
        <taxon>Pezizomycotina</taxon>
        <taxon>Leotiomycetes</taxon>
        <taxon>Leotiomycetes incertae sedis</taxon>
        <taxon>Scytalidium</taxon>
    </lineage>
</organism>
<feature type="region of interest" description="Disordered" evidence="4">
    <location>
        <begin position="177"/>
        <end position="196"/>
    </location>
</feature>
<sequence>MSTLSCILHPHHVSLLPHSSFSESLHQQFRNRVDPYYEYDGIESHRGVGRPRFDVIETEDRYLLDGELPGVEKKSQVTVEWLQNQVLIIRAVVTPVKWAALEKAEAGEETQEGAPAESQENAATKTNKAEGKATKPSFPRHLVNERKFGEFQRSFTFPAAVDADAMTATLEDGILKIEVPKKEQQPASEKKTIPVG</sequence>
<evidence type="ECO:0000259" key="5">
    <source>
        <dbReference type="PROSITE" id="PS01031"/>
    </source>
</evidence>
<evidence type="ECO:0000256" key="3">
    <source>
        <dbReference type="RuleBase" id="RU003616"/>
    </source>
</evidence>
<keyword evidence="7" id="KW-1185">Reference proteome</keyword>
<dbReference type="InterPro" id="IPR031107">
    <property type="entry name" value="Small_HSP"/>
</dbReference>
<name>A0A3E2HCX6_SCYLI</name>
<feature type="non-terminal residue" evidence="6">
    <location>
        <position position="1"/>
    </location>
</feature>
<keyword evidence="1" id="KW-0346">Stress response</keyword>
<evidence type="ECO:0000313" key="6">
    <source>
        <dbReference type="EMBL" id="RFU31268.1"/>
    </source>
</evidence>
<dbReference type="OMA" id="YEYDGIE"/>
<dbReference type="OrthoDB" id="1431247at2759"/>
<dbReference type="CDD" id="cd06464">
    <property type="entry name" value="ACD_sHsps-like"/>
    <property type="match status" value="1"/>
</dbReference>
<dbReference type="PROSITE" id="PS01031">
    <property type="entry name" value="SHSP"/>
    <property type="match status" value="1"/>
</dbReference>
<dbReference type="PANTHER" id="PTHR11527">
    <property type="entry name" value="HEAT-SHOCK PROTEIN 20 FAMILY MEMBER"/>
    <property type="match status" value="1"/>
</dbReference>
<dbReference type="EMBL" id="NCSJ02000079">
    <property type="protein sequence ID" value="RFU31268.1"/>
    <property type="molecule type" value="Genomic_DNA"/>
</dbReference>
<dbReference type="Proteomes" id="UP000258309">
    <property type="component" value="Unassembled WGS sequence"/>
</dbReference>
<dbReference type="AlphaFoldDB" id="A0A3E2HCX6"/>
<evidence type="ECO:0000256" key="2">
    <source>
        <dbReference type="PROSITE-ProRule" id="PRU00285"/>
    </source>
</evidence>
<reference evidence="6 7" key="1">
    <citation type="submission" date="2018-05" db="EMBL/GenBank/DDBJ databases">
        <title>Draft genome sequence of Scytalidium lignicola DSM 105466, a ubiquitous saprotrophic fungus.</title>
        <authorList>
            <person name="Buettner E."/>
            <person name="Gebauer A.M."/>
            <person name="Hofrichter M."/>
            <person name="Liers C."/>
            <person name="Kellner H."/>
        </authorList>
    </citation>
    <scope>NUCLEOTIDE SEQUENCE [LARGE SCALE GENOMIC DNA]</scope>
    <source>
        <strain evidence="6 7">DSM 105466</strain>
    </source>
</reference>
<dbReference type="Pfam" id="PF00011">
    <property type="entry name" value="HSP20"/>
    <property type="match status" value="1"/>
</dbReference>
<comment type="similarity">
    <text evidence="2 3">Belongs to the small heat shock protein (HSP20) family.</text>
</comment>
<feature type="region of interest" description="Disordered" evidence="4">
    <location>
        <begin position="106"/>
        <end position="141"/>
    </location>
</feature>
<protein>
    <recommendedName>
        <fullName evidence="5">SHSP domain-containing protein</fullName>
    </recommendedName>
</protein>
<gene>
    <name evidence="6" type="ORF">B7463_g5076</name>
</gene>
<evidence type="ECO:0000313" key="7">
    <source>
        <dbReference type="Proteomes" id="UP000258309"/>
    </source>
</evidence>
<dbReference type="SUPFAM" id="SSF49764">
    <property type="entry name" value="HSP20-like chaperones"/>
    <property type="match status" value="1"/>
</dbReference>
<evidence type="ECO:0000256" key="4">
    <source>
        <dbReference type="SAM" id="MobiDB-lite"/>
    </source>
</evidence>
<dbReference type="Gene3D" id="2.60.40.790">
    <property type="match status" value="1"/>
</dbReference>
<evidence type="ECO:0000256" key="1">
    <source>
        <dbReference type="ARBA" id="ARBA00023016"/>
    </source>
</evidence>
<dbReference type="STRING" id="5539.A0A3E2HCX6"/>
<proteinExistence type="inferred from homology"/>
<feature type="non-terminal residue" evidence="6">
    <location>
        <position position="196"/>
    </location>
</feature>
<accession>A0A3E2HCX6</accession>
<dbReference type="InterPro" id="IPR008978">
    <property type="entry name" value="HSP20-like_chaperone"/>
</dbReference>
<dbReference type="InterPro" id="IPR002068">
    <property type="entry name" value="A-crystallin/Hsp20_dom"/>
</dbReference>
<comment type="caution">
    <text evidence="6">The sequence shown here is derived from an EMBL/GenBank/DDBJ whole genome shotgun (WGS) entry which is preliminary data.</text>
</comment>
<feature type="domain" description="SHSP" evidence="5">
    <location>
        <begin position="44"/>
        <end position="196"/>
    </location>
</feature>